<dbReference type="InterPro" id="IPR035899">
    <property type="entry name" value="DBL_dom_sf"/>
</dbReference>
<evidence type="ECO:0000313" key="6">
    <source>
        <dbReference type="EMBL" id="KAH8099970.1"/>
    </source>
</evidence>
<evidence type="ECO:0000256" key="2">
    <source>
        <dbReference type="SAM" id="MobiDB-lite"/>
    </source>
</evidence>
<feature type="compositionally biased region" description="Polar residues" evidence="2">
    <location>
        <begin position="155"/>
        <end position="165"/>
    </location>
</feature>
<organism evidence="6 7">
    <name type="scientific">Cristinia sonorae</name>
    <dbReference type="NCBI Taxonomy" id="1940300"/>
    <lineage>
        <taxon>Eukaryota</taxon>
        <taxon>Fungi</taxon>
        <taxon>Dikarya</taxon>
        <taxon>Basidiomycota</taxon>
        <taxon>Agaricomycotina</taxon>
        <taxon>Agaricomycetes</taxon>
        <taxon>Agaricomycetidae</taxon>
        <taxon>Agaricales</taxon>
        <taxon>Pleurotineae</taxon>
        <taxon>Stephanosporaceae</taxon>
        <taxon>Cristinia</taxon>
    </lineage>
</organism>
<dbReference type="PROSITE" id="PS50219">
    <property type="entry name" value="CNH"/>
    <property type="match status" value="1"/>
</dbReference>
<feature type="compositionally biased region" description="Polar residues" evidence="2">
    <location>
        <begin position="103"/>
        <end position="118"/>
    </location>
</feature>
<evidence type="ECO:0000259" key="5">
    <source>
        <dbReference type="PROSITE" id="PS50219"/>
    </source>
</evidence>
<feature type="domain" description="DH" evidence="4">
    <location>
        <begin position="214"/>
        <end position="403"/>
    </location>
</feature>
<dbReference type="CDD" id="cd00160">
    <property type="entry name" value="RhoGEF"/>
    <property type="match status" value="1"/>
</dbReference>
<dbReference type="Pfam" id="PF00780">
    <property type="entry name" value="CNH"/>
    <property type="match status" value="1"/>
</dbReference>
<name>A0A8K0XPC7_9AGAR</name>
<dbReference type="SMART" id="SM00325">
    <property type="entry name" value="RhoGEF"/>
    <property type="match status" value="1"/>
</dbReference>
<feature type="compositionally biased region" description="Basic and acidic residues" evidence="2">
    <location>
        <begin position="36"/>
        <end position="49"/>
    </location>
</feature>
<feature type="domain" description="CNH" evidence="5">
    <location>
        <begin position="607"/>
        <end position="917"/>
    </location>
</feature>
<keyword evidence="7" id="KW-1185">Reference proteome</keyword>
<evidence type="ECO:0000259" key="4">
    <source>
        <dbReference type="PROSITE" id="PS50010"/>
    </source>
</evidence>
<accession>A0A8K0XPC7</accession>
<dbReference type="PANTHER" id="PTHR46572">
    <property type="entry name" value="RHO1 GDP-GTP EXCHANGE PROTEIN 1-RELATED"/>
    <property type="match status" value="1"/>
</dbReference>
<dbReference type="PROSITE" id="PS50003">
    <property type="entry name" value="PH_DOMAIN"/>
    <property type="match status" value="1"/>
</dbReference>
<dbReference type="Gene3D" id="1.20.900.10">
    <property type="entry name" value="Dbl homology (DH) domain"/>
    <property type="match status" value="1"/>
</dbReference>
<sequence>MHASRPHPSLAIPPGAAPPSNPSPVADGWDFLVTPPERDPLGLWSDHHRQSPYTPTAPATSSTPHNLDFPIPDLSFSSRPPSRATSAYESGPSHRHYEEPQLHRSTSQRTSVRPSTTARYAHHRSTKSEITLTPTLVDPSSSSSRPPSYIGGSSAESSPELTPTSLPDDVSKTLLDEGTRLRLFQEGGLAEAQEEWYLLAPKEAQEVLGKEEVQRQSVIFEVIKSEREYVRDLEAMRTVFIQNLRNYAPIPARRMDAFISETFWNLDEILRFHQEMLAALFERQRDQHPIIQGIADIVLATSVEFGPAYEKYIKHYPLAEAMHRTELRKNPSYQSFLSQCSEHPRVRRRDLITFLSRPVTRLPRLVLLLQAVDKHSLPEQDDKKDLPLILELLTKLIRSSQPGIEAAESKVKFWALCESLVYQKGEIIDMDLYDQSRTLLHAGALFRRYRSKADMSHTWAELHVALLDNYLLILRPEERPNGAIRYGVVSRPIPLEFLRLGSFDGPFEFRKDKEKVSSYDLSMFRSSRTVKMYPFKVFHASSPNTRAYTFFAQSQEERERWKAKLMDALAVRRVSQDANKWFAPVTVSEKYFKAQGSAPTSLGTRCTGKILCATPFSSGSKNFVAIGCPSGVYVLHRDGSQNPRKVLQLPNPKSVYALQDYNRFVILFDGGLHSYSLDLLGRVALQISQPQSLDASLERISGPDAVVLFAKVGKIGQRTMLLYSTKSFLQVSLHALSALHPSEINMNSAKRTPASFRVFGQPVAIPKDSHDITALHKHIGICTERGIQMADPTNLGASTATPTIVPNFNAADGNPPMQTLQRRCAGARPLGLVKCDDKQLIVVFSDVGCYINKDGTPARSSGYLRWETRADSFAHRNGHLILVSSSFIEIRTLHTGKLVQVIEGIDIQLVHASERSAMISMKADGGKSNETEYKLVELVETANLAEQQAQLRSPGVNGHQGLWDEWDM</sequence>
<evidence type="ECO:0000313" key="7">
    <source>
        <dbReference type="Proteomes" id="UP000813824"/>
    </source>
</evidence>
<dbReference type="InterPro" id="IPR052233">
    <property type="entry name" value="Rho-type_GEFs"/>
</dbReference>
<dbReference type="SUPFAM" id="SSF50729">
    <property type="entry name" value="PH domain-like"/>
    <property type="match status" value="1"/>
</dbReference>
<proteinExistence type="predicted"/>
<dbReference type="Pfam" id="PF00621">
    <property type="entry name" value="RhoGEF"/>
    <property type="match status" value="1"/>
</dbReference>
<feature type="region of interest" description="Disordered" evidence="2">
    <location>
        <begin position="1"/>
        <end position="171"/>
    </location>
</feature>
<dbReference type="EMBL" id="JAEVFJ010000017">
    <property type="protein sequence ID" value="KAH8099970.1"/>
    <property type="molecule type" value="Genomic_DNA"/>
</dbReference>
<feature type="domain" description="PH" evidence="3">
    <location>
        <begin position="438"/>
        <end position="570"/>
    </location>
</feature>
<dbReference type="OrthoDB" id="2272012at2759"/>
<dbReference type="SMART" id="SM00233">
    <property type="entry name" value="PH"/>
    <property type="match status" value="1"/>
</dbReference>
<dbReference type="PROSITE" id="PS50010">
    <property type="entry name" value="DH_2"/>
    <property type="match status" value="1"/>
</dbReference>
<dbReference type="InterPro" id="IPR001180">
    <property type="entry name" value="CNH_dom"/>
</dbReference>
<dbReference type="InterPro" id="IPR001849">
    <property type="entry name" value="PH_domain"/>
</dbReference>
<comment type="caution">
    <text evidence="6">The sequence shown here is derived from an EMBL/GenBank/DDBJ whole genome shotgun (WGS) entry which is preliminary data.</text>
</comment>
<gene>
    <name evidence="6" type="ORF">BXZ70DRAFT_1024921</name>
</gene>
<feature type="compositionally biased region" description="Low complexity" evidence="2">
    <location>
        <begin position="51"/>
        <end position="64"/>
    </location>
</feature>
<protein>
    <submittedName>
        <fullName evidence="6">Uncharacterized protein</fullName>
    </submittedName>
</protein>
<evidence type="ECO:0000259" key="3">
    <source>
        <dbReference type="PROSITE" id="PS50003"/>
    </source>
</evidence>
<dbReference type="InterPro" id="IPR000219">
    <property type="entry name" value="DH_dom"/>
</dbReference>
<evidence type="ECO:0000256" key="1">
    <source>
        <dbReference type="ARBA" id="ARBA00022658"/>
    </source>
</evidence>
<dbReference type="PANTHER" id="PTHR46572:SF1">
    <property type="entry name" value="RHO1 GUANINE NUCLEOTIDE EXCHANGE FACTOR TUS1"/>
    <property type="match status" value="1"/>
</dbReference>
<dbReference type="Gene3D" id="2.30.29.30">
    <property type="entry name" value="Pleckstrin-homology domain (PH domain)/Phosphotyrosine-binding domain (PTB)"/>
    <property type="match status" value="1"/>
</dbReference>
<dbReference type="SMART" id="SM00036">
    <property type="entry name" value="CNH"/>
    <property type="match status" value="1"/>
</dbReference>
<dbReference type="SUPFAM" id="SSF48065">
    <property type="entry name" value="DBL homology domain (DH-domain)"/>
    <property type="match status" value="1"/>
</dbReference>
<feature type="compositionally biased region" description="Low complexity" evidence="2">
    <location>
        <begin position="139"/>
        <end position="154"/>
    </location>
</feature>
<reference evidence="6" key="1">
    <citation type="journal article" date="2021" name="New Phytol.">
        <title>Evolutionary innovations through gain and loss of genes in the ectomycorrhizal Boletales.</title>
        <authorList>
            <person name="Wu G."/>
            <person name="Miyauchi S."/>
            <person name="Morin E."/>
            <person name="Kuo A."/>
            <person name="Drula E."/>
            <person name="Varga T."/>
            <person name="Kohler A."/>
            <person name="Feng B."/>
            <person name="Cao Y."/>
            <person name="Lipzen A."/>
            <person name="Daum C."/>
            <person name="Hundley H."/>
            <person name="Pangilinan J."/>
            <person name="Johnson J."/>
            <person name="Barry K."/>
            <person name="LaButti K."/>
            <person name="Ng V."/>
            <person name="Ahrendt S."/>
            <person name="Min B."/>
            <person name="Choi I.G."/>
            <person name="Park H."/>
            <person name="Plett J.M."/>
            <person name="Magnuson J."/>
            <person name="Spatafora J.W."/>
            <person name="Nagy L.G."/>
            <person name="Henrissat B."/>
            <person name="Grigoriev I.V."/>
            <person name="Yang Z.L."/>
            <person name="Xu J."/>
            <person name="Martin F.M."/>
        </authorList>
    </citation>
    <scope>NUCLEOTIDE SEQUENCE</scope>
    <source>
        <strain evidence="6">KKN 215</strain>
    </source>
</reference>
<dbReference type="AlphaFoldDB" id="A0A8K0XPC7"/>
<feature type="compositionally biased region" description="Polar residues" evidence="2">
    <location>
        <begin position="75"/>
        <end position="88"/>
    </location>
</feature>
<keyword evidence="1" id="KW-0344">Guanine-nucleotide releasing factor</keyword>
<dbReference type="Proteomes" id="UP000813824">
    <property type="component" value="Unassembled WGS sequence"/>
</dbReference>
<dbReference type="GO" id="GO:0005085">
    <property type="term" value="F:guanyl-nucleotide exchange factor activity"/>
    <property type="evidence" value="ECO:0007669"/>
    <property type="project" value="UniProtKB-KW"/>
</dbReference>
<dbReference type="InterPro" id="IPR011993">
    <property type="entry name" value="PH-like_dom_sf"/>
</dbReference>